<dbReference type="VEuPathDB" id="FungiDB:C8Q69DRAFT_381971"/>
<dbReference type="RefSeq" id="XP_028485438.1">
    <property type="nucleotide sequence ID" value="XM_028627611.1"/>
</dbReference>
<dbReference type="Gene3D" id="3.90.1150.10">
    <property type="entry name" value="Aspartate Aminotransferase, domain 1"/>
    <property type="match status" value="1"/>
</dbReference>
<dbReference type="Proteomes" id="UP000283841">
    <property type="component" value="Unassembled WGS sequence"/>
</dbReference>
<proteinExistence type="predicted"/>
<organism evidence="1 2">
    <name type="scientific">Byssochlamys spectabilis</name>
    <name type="common">Paecilomyces variotii</name>
    <dbReference type="NCBI Taxonomy" id="264951"/>
    <lineage>
        <taxon>Eukaryota</taxon>
        <taxon>Fungi</taxon>
        <taxon>Dikarya</taxon>
        <taxon>Ascomycota</taxon>
        <taxon>Pezizomycotina</taxon>
        <taxon>Eurotiomycetes</taxon>
        <taxon>Eurotiomycetidae</taxon>
        <taxon>Eurotiales</taxon>
        <taxon>Thermoascaceae</taxon>
        <taxon>Paecilomyces</taxon>
    </lineage>
</organism>
<feature type="non-terminal residue" evidence="1">
    <location>
        <position position="1"/>
    </location>
</feature>
<accession>A0A443HVC9</accession>
<comment type="caution">
    <text evidence="1">The sequence shown here is derived from an EMBL/GenBank/DDBJ whole genome shotgun (WGS) entry which is preliminary data.</text>
</comment>
<evidence type="ECO:0000313" key="2">
    <source>
        <dbReference type="Proteomes" id="UP000283841"/>
    </source>
</evidence>
<evidence type="ECO:0000313" key="1">
    <source>
        <dbReference type="EMBL" id="RWQ95793.1"/>
    </source>
</evidence>
<dbReference type="InterPro" id="IPR015424">
    <property type="entry name" value="PyrdxlP-dep_Trfase"/>
</dbReference>
<dbReference type="GeneID" id="39596888"/>
<evidence type="ECO:0008006" key="3">
    <source>
        <dbReference type="Google" id="ProtNLM"/>
    </source>
</evidence>
<protein>
    <recommendedName>
        <fullName evidence="3">Cystathionine gamma-synthase</fullName>
    </recommendedName>
</protein>
<name>A0A443HVC9_BYSSP</name>
<gene>
    <name evidence="1" type="ORF">C8Q69DRAFT_381971</name>
</gene>
<reference evidence="1 2" key="1">
    <citation type="journal article" date="2018" name="Front. Microbiol.">
        <title>Genomic and genetic insights into a cosmopolitan fungus, Paecilomyces variotii (Eurotiales).</title>
        <authorList>
            <person name="Urquhart A.S."/>
            <person name="Mondo S.J."/>
            <person name="Makela M.R."/>
            <person name="Hane J.K."/>
            <person name="Wiebenga A."/>
            <person name="He G."/>
            <person name="Mihaltcheva S."/>
            <person name="Pangilinan J."/>
            <person name="Lipzen A."/>
            <person name="Barry K."/>
            <person name="de Vries R.P."/>
            <person name="Grigoriev I.V."/>
            <person name="Idnurm A."/>
        </authorList>
    </citation>
    <scope>NUCLEOTIDE SEQUENCE [LARGE SCALE GENOMIC DNA]</scope>
    <source>
        <strain evidence="1 2">CBS 101075</strain>
    </source>
</reference>
<feature type="non-terminal residue" evidence="1">
    <location>
        <position position="52"/>
    </location>
</feature>
<dbReference type="InterPro" id="IPR015422">
    <property type="entry name" value="PyrdxlP-dep_Trfase_small"/>
</dbReference>
<sequence length="52" mass="5908">LSSKLAFFHHATSLGGVESLIEWRALSDSRVDRKLLRISVGLENWLDLKNDL</sequence>
<dbReference type="AlphaFoldDB" id="A0A443HVC9"/>
<dbReference type="SUPFAM" id="SSF53383">
    <property type="entry name" value="PLP-dependent transferases"/>
    <property type="match status" value="1"/>
</dbReference>
<keyword evidence="2" id="KW-1185">Reference proteome</keyword>
<dbReference type="STRING" id="264951.A0A443HVC9"/>
<dbReference type="EMBL" id="RCNU01000005">
    <property type="protein sequence ID" value="RWQ95793.1"/>
    <property type="molecule type" value="Genomic_DNA"/>
</dbReference>